<dbReference type="EMBL" id="JADKGY010000020">
    <property type="protein sequence ID" value="MBK9983402.1"/>
    <property type="molecule type" value="Genomic_DNA"/>
</dbReference>
<reference evidence="1 2" key="1">
    <citation type="submission" date="2020-10" db="EMBL/GenBank/DDBJ databases">
        <title>Connecting structure to function with the recovery of over 1000 high-quality activated sludge metagenome-assembled genomes encoding full-length rRNA genes using long-read sequencing.</title>
        <authorList>
            <person name="Singleton C.M."/>
            <person name="Petriglieri F."/>
            <person name="Kristensen J.M."/>
            <person name="Kirkegaard R.H."/>
            <person name="Michaelsen T.Y."/>
            <person name="Andersen M.H."/>
            <person name="Karst S.M."/>
            <person name="Dueholm M.S."/>
            <person name="Nielsen P.H."/>
            <person name="Albertsen M."/>
        </authorList>
    </citation>
    <scope>NUCLEOTIDE SEQUENCE [LARGE SCALE GENOMIC DNA]</scope>
    <source>
        <strain evidence="1">Ribe_18-Q3-R11-54_MAXAC.273</strain>
    </source>
</reference>
<name>A0A9D7SUM6_9BACT</name>
<protein>
    <submittedName>
        <fullName evidence="1">Uncharacterized protein</fullName>
    </submittedName>
</protein>
<evidence type="ECO:0000313" key="1">
    <source>
        <dbReference type="EMBL" id="MBK9983402.1"/>
    </source>
</evidence>
<dbReference type="AlphaFoldDB" id="A0A9D7SUM6"/>
<gene>
    <name evidence="1" type="ORF">IPP15_13625</name>
</gene>
<dbReference type="Proteomes" id="UP000808337">
    <property type="component" value="Unassembled WGS sequence"/>
</dbReference>
<evidence type="ECO:0000313" key="2">
    <source>
        <dbReference type="Proteomes" id="UP000808337"/>
    </source>
</evidence>
<comment type="caution">
    <text evidence="1">The sequence shown here is derived from an EMBL/GenBank/DDBJ whole genome shotgun (WGS) entry which is preliminary data.</text>
</comment>
<sequence>MTPILVRNIKHLTDARYFAAMGVDWMSIALSQDPTSFMLWHALRSWVEGVGLAAEIDVKDEMLLAKTIIDAKPNGIILKDTAIIDLPAELTIFYEVNTPGEEAAVNEGKTILLYNVMSSIDVLLKFPADKIFLQAKWSAELLDDVLSKGYTGGICFIGGDEDMTGVRDYGAMDEMMALLAR</sequence>
<proteinExistence type="predicted"/>
<accession>A0A9D7SUM6</accession>
<organism evidence="1 2">
    <name type="scientific">Candidatus Opimibacter skivensis</name>
    <dbReference type="NCBI Taxonomy" id="2982028"/>
    <lineage>
        <taxon>Bacteria</taxon>
        <taxon>Pseudomonadati</taxon>
        <taxon>Bacteroidota</taxon>
        <taxon>Saprospiria</taxon>
        <taxon>Saprospirales</taxon>
        <taxon>Saprospiraceae</taxon>
        <taxon>Candidatus Opimibacter</taxon>
    </lineage>
</organism>